<dbReference type="PANTHER" id="PTHR44329">
    <property type="entry name" value="SERINE/THREONINE-PROTEIN KINASE TNNI3K-RELATED"/>
    <property type="match status" value="1"/>
</dbReference>
<keyword evidence="4" id="KW-0808">Transferase</keyword>
<dbReference type="SUPFAM" id="SSF56112">
    <property type="entry name" value="Protein kinase-like (PK-like)"/>
    <property type="match status" value="1"/>
</dbReference>
<accession>A0ABD1SBG8</accession>
<reference evidence="14" key="1">
    <citation type="submission" date="2024-07" db="EMBL/GenBank/DDBJ databases">
        <title>Two chromosome-level genome assemblies of Korean endemic species Abeliophyllum distichum and Forsythia ovata (Oleaceae).</title>
        <authorList>
            <person name="Jang H."/>
        </authorList>
    </citation>
    <scope>NUCLEOTIDE SEQUENCE [LARGE SCALE GENOMIC DNA]</scope>
</reference>
<feature type="region of interest" description="Disordered" evidence="11">
    <location>
        <begin position="186"/>
        <end position="207"/>
    </location>
</feature>
<dbReference type="Pfam" id="PF07714">
    <property type="entry name" value="PK_Tyr_Ser-Thr"/>
    <property type="match status" value="1"/>
</dbReference>
<dbReference type="Gene3D" id="3.30.200.20">
    <property type="entry name" value="Phosphorylase Kinase, domain 1"/>
    <property type="match status" value="1"/>
</dbReference>
<dbReference type="FunFam" id="1.10.510.10:FF:000193">
    <property type="entry name" value="Serine/threonine-protein kinase CTR1"/>
    <property type="match status" value="1"/>
</dbReference>
<dbReference type="InterPro" id="IPR000719">
    <property type="entry name" value="Prot_kinase_dom"/>
</dbReference>
<dbReference type="GO" id="GO:0006950">
    <property type="term" value="P:response to stress"/>
    <property type="evidence" value="ECO:0007669"/>
    <property type="project" value="UniProtKB-ARBA"/>
</dbReference>
<dbReference type="PANTHER" id="PTHR44329:SF96">
    <property type="entry name" value="OS04G0610900 PROTEIN"/>
    <property type="match status" value="1"/>
</dbReference>
<dbReference type="SMART" id="SM00220">
    <property type="entry name" value="S_TKc"/>
    <property type="match status" value="1"/>
</dbReference>
<feature type="compositionally biased region" description="Basic and acidic residues" evidence="11">
    <location>
        <begin position="189"/>
        <end position="206"/>
    </location>
</feature>
<evidence type="ECO:0000256" key="7">
    <source>
        <dbReference type="ARBA" id="ARBA00022840"/>
    </source>
</evidence>
<evidence type="ECO:0000259" key="12">
    <source>
        <dbReference type="PROSITE" id="PS50011"/>
    </source>
</evidence>
<evidence type="ECO:0000256" key="11">
    <source>
        <dbReference type="SAM" id="MobiDB-lite"/>
    </source>
</evidence>
<keyword evidence="5 10" id="KW-0547">Nucleotide-binding</keyword>
<dbReference type="PROSITE" id="PS00107">
    <property type="entry name" value="PROTEIN_KINASE_ATP"/>
    <property type="match status" value="1"/>
</dbReference>
<dbReference type="PRINTS" id="PR00109">
    <property type="entry name" value="TYRKINASE"/>
</dbReference>
<dbReference type="InterPro" id="IPR051681">
    <property type="entry name" value="Ser/Thr_Kinases-Pseudokinases"/>
</dbReference>
<dbReference type="PROSITE" id="PS50011">
    <property type="entry name" value="PROTEIN_KINASE_DOM"/>
    <property type="match status" value="1"/>
</dbReference>
<dbReference type="EC" id="2.7.11.1" evidence="2"/>
<dbReference type="InterPro" id="IPR055164">
    <property type="entry name" value="EDR1/CTR1/ARMC3-like_pept-like"/>
</dbReference>
<keyword evidence="3" id="KW-0723">Serine/threonine-protein kinase</keyword>
<comment type="similarity">
    <text evidence="1">Belongs to the protein kinase superfamily. TKL Ser/Thr protein kinase family. RAF subfamily.</text>
</comment>
<dbReference type="InterPro" id="IPR017441">
    <property type="entry name" value="Protein_kinase_ATP_BS"/>
</dbReference>
<dbReference type="InterPro" id="IPR008271">
    <property type="entry name" value="Ser/Thr_kinase_AS"/>
</dbReference>
<evidence type="ECO:0000256" key="4">
    <source>
        <dbReference type="ARBA" id="ARBA00022679"/>
    </source>
</evidence>
<keyword evidence="6 13" id="KW-0418">Kinase</keyword>
<evidence type="ECO:0000256" key="3">
    <source>
        <dbReference type="ARBA" id="ARBA00022527"/>
    </source>
</evidence>
<dbReference type="CDD" id="cd13999">
    <property type="entry name" value="STKc_MAP3K-like"/>
    <property type="match status" value="1"/>
</dbReference>
<dbReference type="Gene3D" id="1.10.510.10">
    <property type="entry name" value="Transferase(Phosphotransferase) domain 1"/>
    <property type="match status" value="1"/>
</dbReference>
<evidence type="ECO:0000256" key="9">
    <source>
        <dbReference type="ARBA" id="ARBA00048679"/>
    </source>
</evidence>
<dbReference type="InterPro" id="IPR011009">
    <property type="entry name" value="Kinase-like_dom_sf"/>
</dbReference>
<evidence type="ECO:0000256" key="2">
    <source>
        <dbReference type="ARBA" id="ARBA00012513"/>
    </source>
</evidence>
<evidence type="ECO:0000313" key="14">
    <source>
        <dbReference type="Proteomes" id="UP001604336"/>
    </source>
</evidence>
<proteinExistence type="inferred from homology"/>
<protein>
    <recommendedName>
        <fullName evidence="2">non-specific serine/threonine protein kinase</fullName>
        <ecNumber evidence="2">2.7.11.1</ecNumber>
    </recommendedName>
</protein>
<gene>
    <name evidence="13" type="ORF">Adt_23658</name>
</gene>
<comment type="catalytic activity">
    <reaction evidence="8">
        <text>L-threonyl-[protein] + ATP = O-phospho-L-threonyl-[protein] + ADP + H(+)</text>
        <dbReference type="Rhea" id="RHEA:46608"/>
        <dbReference type="Rhea" id="RHEA-COMP:11060"/>
        <dbReference type="Rhea" id="RHEA-COMP:11605"/>
        <dbReference type="ChEBI" id="CHEBI:15378"/>
        <dbReference type="ChEBI" id="CHEBI:30013"/>
        <dbReference type="ChEBI" id="CHEBI:30616"/>
        <dbReference type="ChEBI" id="CHEBI:61977"/>
        <dbReference type="ChEBI" id="CHEBI:456216"/>
        <dbReference type="EC" id="2.7.11.1"/>
    </reaction>
</comment>
<dbReference type="GO" id="GO:0004674">
    <property type="term" value="F:protein serine/threonine kinase activity"/>
    <property type="evidence" value="ECO:0007669"/>
    <property type="project" value="UniProtKB-KW"/>
</dbReference>
<dbReference type="EMBL" id="JBFOLK010000007">
    <property type="protein sequence ID" value="KAL2498108.1"/>
    <property type="molecule type" value="Genomic_DNA"/>
</dbReference>
<evidence type="ECO:0000313" key="13">
    <source>
        <dbReference type="EMBL" id="KAL2498108.1"/>
    </source>
</evidence>
<dbReference type="FunFam" id="3.30.200.20:FF:000060">
    <property type="entry name" value="Serine/threonine-protein kinase isoform 1"/>
    <property type="match status" value="1"/>
</dbReference>
<feature type="binding site" evidence="10">
    <location>
        <position position="575"/>
    </location>
    <ligand>
        <name>ATP</name>
        <dbReference type="ChEBI" id="CHEBI:30616"/>
    </ligand>
</feature>
<organism evidence="13 14">
    <name type="scientific">Abeliophyllum distichum</name>
    <dbReference type="NCBI Taxonomy" id="126358"/>
    <lineage>
        <taxon>Eukaryota</taxon>
        <taxon>Viridiplantae</taxon>
        <taxon>Streptophyta</taxon>
        <taxon>Embryophyta</taxon>
        <taxon>Tracheophyta</taxon>
        <taxon>Spermatophyta</taxon>
        <taxon>Magnoliopsida</taxon>
        <taxon>eudicotyledons</taxon>
        <taxon>Gunneridae</taxon>
        <taxon>Pentapetalae</taxon>
        <taxon>asterids</taxon>
        <taxon>lamiids</taxon>
        <taxon>Lamiales</taxon>
        <taxon>Oleaceae</taxon>
        <taxon>Forsythieae</taxon>
        <taxon>Abeliophyllum</taxon>
    </lineage>
</organism>
<comment type="caution">
    <text evidence="13">The sequence shown here is derived from an EMBL/GenBank/DDBJ whole genome shotgun (WGS) entry which is preliminary data.</text>
</comment>
<evidence type="ECO:0000256" key="5">
    <source>
        <dbReference type="ARBA" id="ARBA00022741"/>
    </source>
</evidence>
<keyword evidence="7 10" id="KW-0067">ATP-binding</keyword>
<dbReference type="GO" id="GO:0005524">
    <property type="term" value="F:ATP binding"/>
    <property type="evidence" value="ECO:0007669"/>
    <property type="project" value="UniProtKB-UniRule"/>
</dbReference>
<dbReference type="Proteomes" id="UP001604336">
    <property type="component" value="Unassembled WGS sequence"/>
</dbReference>
<dbReference type="GO" id="GO:0010182">
    <property type="term" value="P:sugar mediated signaling pathway"/>
    <property type="evidence" value="ECO:0007669"/>
    <property type="project" value="UniProtKB-ARBA"/>
</dbReference>
<keyword evidence="14" id="KW-1185">Reference proteome</keyword>
<evidence type="ECO:0000256" key="8">
    <source>
        <dbReference type="ARBA" id="ARBA00047899"/>
    </source>
</evidence>
<evidence type="ECO:0000256" key="6">
    <source>
        <dbReference type="ARBA" id="ARBA00022777"/>
    </source>
</evidence>
<feature type="domain" description="Protein kinase" evidence="12">
    <location>
        <begin position="548"/>
        <end position="806"/>
    </location>
</feature>
<name>A0ABD1SBG8_9LAMI</name>
<dbReference type="AlphaFoldDB" id="A0ABD1SBG8"/>
<comment type="catalytic activity">
    <reaction evidence="9">
        <text>L-seryl-[protein] + ATP = O-phospho-L-seryl-[protein] + ADP + H(+)</text>
        <dbReference type="Rhea" id="RHEA:17989"/>
        <dbReference type="Rhea" id="RHEA-COMP:9863"/>
        <dbReference type="Rhea" id="RHEA-COMP:11604"/>
        <dbReference type="ChEBI" id="CHEBI:15378"/>
        <dbReference type="ChEBI" id="CHEBI:29999"/>
        <dbReference type="ChEBI" id="CHEBI:30616"/>
        <dbReference type="ChEBI" id="CHEBI:83421"/>
        <dbReference type="ChEBI" id="CHEBI:456216"/>
        <dbReference type="EC" id="2.7.11.1"/>
    </reaction>
</comment>
<dbReference type="PROSITE" id="PS00108">
    <property type="entry name" value="PROTEIN_KINASE_ST"/>
    <property type="match status" value="1"/>
</dbReference>
<evidence type="ECO:0000256" key="10">
    <source>
        <dbReference type="PROSITE-ProRule" id="PRU10141"/>
    </source>
</evidence>
<evidence type="ECO:0000256" key="1">
    <source>
        <dbReference type="ARBA" id="ARBA00010507"/>
    </source>
</evidence>
<dbReference type="InterPro" id="IPR001245">
    <property type="entry name" value="Ser-Thr/Tyr_kinase_cat_dom"/>
</dbReference>
<dbReference type="Pfam" id="PF14381">
    <property type="entry name" value="EDR1_CTR1_ARMC3_pept"/>
    <property type="match status" value="2"/>
</dbReference>
<sequence length="819" mass="92711">MPHRATYIFPRQFPDRKFDESSKFLLDHEKKLAAKNGNFWEDHSDAKDSNNISNSNTLRHRFKGDKIHGKQLDTFVNWVAEKKKKEESFNYVNPGKIELDNHDDSEEKECEQYLRPPPTPNAVLEPVVDGASQVPVEKSIIGEDHWQGFEFDWHLSINDCNARADHQGKNRSFEQEASLQRTLSGGIEDSMKTEEAEKVGGGDNVDKGLAQRSKESYYLQLTLAKRLTEQATLASELVFLPELRSAEGLVCGSSDAETVSYRFWVNGCLSYDDKITNGFYNILGMNPYLWLMCNELEEGRRMPSLMALKTVEPADVSMEVVLIRSMGLFPAEQGELHDGWKLVSKRLKNFQKCIVLRIGSLSMGICRHRAILFKRLADYVGLPCRIARVCKYCVSDHRSSCLVKIYDDNRLSREYVVDLVGEPGNVHGPDLSFNGGVCSTVPSPFQISHLKEFQQPDENDEIDNQISNYSCGRDNLLYSGSEEQSFQMKNTGLTENAEDVCGQTCVKGIGVSGKRIDDTKQPAAVIPRNSNIEPSLSMDWLEISWNELRIKERVGVGSFGTVHRAKWRESDVAVKVLNVQDFQDDQLKEFLREVSIMKRVRHPNLVLFMGAVTKHPHLSIVTEYLPRGSLYQLIHRPATAEMLDQRRWLRMALDVAKGINYLHCLNPPIVHSDLKSPNLLVDKSWTVKVCDFGLSRFKANTFISSMSAAGTPEWMAPEFLRGEPSNEKSDVYSFGVILWELLTMHQPWDGLSPVQVVGAVAFQNRRLEIPQGTSPMLASLMESCWAEDPARRPSFASIIKTLKKLLKSPQQLIQTEGEI</sequence>